<evidence type="ECO:0000256" key="1">
    <source>
        <dbReference type="ARBA" id="ARBA00093458"/>
    </source>
</evidence>
<name>A0A084B0F3_STACB</name>
<evidence type="ECO:0000313" key="4">
    <source>
        <dbReference type="Proteomes" id="UP000028045"/>
    </source>
</evidence>
<keyword evidence="4" id="KW-1185">Reference proteome</keyword>
<dbReference type="Proteomes" id="UP000028045">
    <property type="component" value="Unassembled WGS sequence"/>
</dbReference>
<feature type="compositionally biased region" description="Low complexity" evidence="2">
    <location>
        <begin position="20"/>
        <end position="34"/>
    </location>
</feature>
<dbReference type="PANTHER" id="PTHR15243">
    <property type="entry name" value="SERINE/THREONINE-PROTEIN KINASE 19"/>
    <property type="match status" value="1"/>
</dbReference>
<dbReference type="EMBL" id="KL648363">
    <property type="protein sequence ID" value="KEY71032.1"/>
    <property type="molecule type" value="Genomic_DNA"/>
</dbReference>
<dbReference type="GO" id="GO:0046579">
    <property type="term" value="P:positive regulation of Ras protein signal transduction"/>
    <property type="evidence" value="ECO:0007669"/>
    <property type="project" value="TreeGrafter"/>
</dbReference>
<evidence type="ECO:0008006" key="5">
    <source>
        <dbReference type="Google" id="ProtNLM"/>
    </source>
</evidence>
<protein>
    <recommendedName>
        <fullName evidence="5">Serine-threonine protein kinase 19</fullName>
    </recommendedName>
</protein>
<dbReference type="InterPro" id="IPR018865">
    <property type="entry name" value="STK19-like"/>
</dbReference>
<comment type="similarity">
    <text evidence="1">Belongs to the STK19 family.</text>
</comment>
<dbReference type="Pfam" id="PF10494">
    <property type="entry name" value="Stk19"/>
    <property type="match status" value="1"/>
</dbReference>
<proteinExistence type="inferred from homology"/>
<evidence type="ECO:0000313" key="3">
    <source>
        <dbReference type="EMBL" id="KEY71032.1"/>
    </source>
</evidence>
<dbReference type="OrthoDB" id="3980126at2759"/>
<dbReference type="PANTHER" id="PTHR15243:SF0">
    <property type="entry name" value="SERINE_THREONINE-PROTEIN KINASE 19"/>
    <property type="match status" value="1"/>
</dbReference>
<organism evidence="3 4">
    <name type="scientific">Stachybotrys chartarum (strain CBS 109288 / IBT 7711)</name>
    <name type="common">Toxic black mold</name>
    <name type="synonym">Stilbospora chartarum</name>
    <dbReference type="NCBI Taxonomy" id="1280523"/>
    <lineage>
        <taxon>Eukaryota</taxon>
        <taxon>Fungi</taxon>
        <taxon>Dikarya</taxon>
        <taxon>Ascomycota</taxon>
        <taxon>Pezizomycotina</taxon>
        <taxon>Sordariomycetes</taxon>
        <taxon>Hypocreomycetidae</taxon>
        <taxon>Hypocreales</taxon>
        <taxon>Stachybotryaceae</taxon>
        <taxon>Stachybotrys</taxon>
    </lineage>
</organism>
<evidence type="ECO:0000256" key="2">
    <source>
        <dbReference type="SAM" id="MobiDB-lite"/>
    </source>
</evidence>
<dbReference type="AlphaFoldDB" id="A0A084B0F3"/>
<gene>
    <name evidence="3" type="ORF">S7711_00856</name>
</gene>
<sequence length="368" mass="40160">MPQSIRSILGKSNRVRKPTRATSSTSRAGTSPSAHKARNARQADDELFKDKLDDLGLDQLLSEDLTTRDVVQAMRYIRRRMFTPVPTTGFHSTRSVELLNYRLMMPPIVAASHINAVLHSPTAVEREVVELTRRGVVRKMRVDKGTVLGECLIESADLEAMVDTATLTQETKDKFTSFLRDHPTTQLLPRKVLNSSQEDELVRAGFLTGAHTATPGGTLRLRPEDRTTMTSLQRVSQYASGTASAVGGPNVVHLAGGGGGAPTLTRADSSDTAAAAHLRVAVPDHGGYLKLAEDGLAWLRQALGRTRWGEAPEAWLRERFEGGSLYGPRWKDLWGMEWEWLVGLAVGLGVVELFNTGSVGRGVRALSS</sequence>
<accession>A0A084B0F3</accession>
<feature type="region of interest" description="Disordered" evidence="2">
    <location>
        <begin position="1"/>
        <end position="43"/>
    </location>
</feature>
<dbReference type="HOGENOM" id="CLU_036328_0_0_1"/>
<reference evidence="3 4" key="1">
    <citation type="journal article" date="2014" name="BMC Genomics">
        <title>Comparative genome sequencing reveals chemotype-specific gene clusters in the toxigenic black mold Stachybotrys.</title>
        <authorList>
            <person name="Semeiks J."/>
            <person name="Borek D."/>
            <person name="Otwinowski Z."/>
            <person name="Grishin N.V."/>
        </authorList>
    </citation>
    <scope>NUCLEOTIDE SEQUENCE [LARGE SCALE GENOMIC DNA]</scope>
    <source>
        <strain evidence="4">CBS 109288 / IBT 7711</strain>
    </source>
</reference>